<feature type="region of interest" description="Disordered" evidence="1">
    <location>
        <begin position="1"/>
        <end position="22"/>
    </location>
</feature>
<gene>
    <name evidence="2" type="ORF">D7231_15015</name>
</gene>
<evidence type="ECO:0000256" key="1">
    <source>
        <dbReference type="SAM" id="MobiDB-lite"/>
    </source>
</evidence>
<dbReference type="CDD" id="cd07812">
    <property type="entry name" value="SRPBCC"/>
    <property type="match status" value="1"/>
</dbReference>
<dbReference type="AlphaFoldDB" id="A0A3B0BMY7"/>
<dbReference type="Pfam" id="PF10604">
    <property type="entry name" value="Polyketide_cyc2"/>
    <property type="match status" value="1"/>
</dbReference>
<evidence type="ECO:0000313" key="2">
    <source>
        <dbReference type="EMBL" id="RKN72766.1"/>
    </source>
</evidence>
<comment type="caution">
    <text evidence="2">The sequence shown here is derived from an EMBL/GenBank/DDBJ whole genome shotgun (WGS) entry which is preliminary data.</text>
</comment>
<proteinExistence type="predicted"/>
<dbReference type="EMBL" id="RBAM01000005">
    <property type="protein sequence ID" value="RKN72766.1"/>
    <property type="molecule type" value="Genomic_DNA"/>
</dbReference>
<dbReference type="OrthoDB" id="4618973at2"/>
<dbReference type="Gene3D" id="3.30.530.20">
    <property type="match status" value="1"/>
</dbReference>
<sequence length="215" mass="23039">MTPSATGTPAITSATDSAITPADTPAPAPAILSVQARILIAAAPGAVYETVSDLTRSGEWSRECTGGRWVSGTPRTVGAVFRGENYRGADVVPWAPVVRGPWTTESEVVAAEPWRLFQWVVRDSAGRRQDSTWTYELQATADGCLLIHRYRLGRLTEGLAKIFEHLGEDERRRFAAAWNEKLADDVAASLSRIKSVVEAASDSIAGSAAERGGRG</sequence>
<dbReference type="InterPro" id="IPR023393">
    <property type="entry name" value="START-like_dom_sf"/>
</dbReference>
<keyword evidence="3" id="KW-1185">Reference proteome</keyword>
<dbReference type="RefSeq" id="WP_120755908.1">
    <property type="nucleotide sequence ID" value="NZ_RBAM01000005.1"/>
</dbReference>
<name>A0A3B0BMY7_9ACTN</name>
<dbReference type="SUPFAM" id="SSF55961">
    <property type="entry name" value="Bet v1-like"/>
    <property type="match status" value="1"/>
</dbReference>
<reference evidence="2 3" key="1">
    <citation type="journal article" date="2015" name="Antonie Van Leeuwenhoek">
        <title>Streptomyces klenkii sp. nov., isolated from deep marine sediment.</title>
        <authorList>
            <person name="Veyisoglu A."/>
            <person name="Sahin N."/>
        </authorList>
    </citation>
    <scope>NUCLEOTIDE SEQUENCE [LARGE SCALE GENOMIC DNA]</scope>
    <source>
        <strain evidence="2 3">KCTC 29202</strain>
    </source>
</reference>
<evidence type="ECO:0000313" key="3">
    <source>
        <dbReference type="Proteomes" id="UP000270343"/>
    </source>
</evidence>
<organism evidence="2 3">
    <name type="scientific">Streptomyces klenkii</name>
    <dbReference type="NCBI Taxonomy" id="1420899"/>
    <lineage>
        <taxon>Bacteria</taxon>
        <taxon>Bacillati</taxon>
        <taxon>Actinomycetota</taxon>
        <taxon>Actinomycetes</taxon>
        <taxon>Kitasatosporales</taxon>
        <taxon>Streptomycetaceae</taxon>
        <taxon>Streptomyces</taxon>
    </lineage>
</organism>
<dbReference type="Proteomes" id="UP000270343">
    <property type="component" value="Unassembled WGS sequence"/>
</dbReference>
<dbReference type="InterPro" id="IPR019587">
    <property type="entry name" value="Polyketide_cyclase/dehydratase"/>
</dbReference>
<protein>
    <submittedName>
        <fullName evidence="2">SRPBCC family protein</fullName>
    </submittedName>
</protein>
<feature type="compositionally biased region" description="Low complexity" evidence="1">
    <location>
        <begin position="8"/>
        <end position="22"/>
    </location>
</feature>
<accession>A0A3B0BMY7</accession>